<feature type="transmembrane region" description="Helical" evidence="9">
    <location>
        <begin position="344"/>
        <end position="365"/>
    </location>
</feature>
<dbReference type="RefSeq" id="WP_197170745.1">
    <property type="nucleotide sequence ID" value="NZ_SJPY01000001.1"/>
</dbReference>
<evidence type="ECO:0000256" key="1">
    <source>
        <dbReference type="ARBA" id="ARBA00004651"/>
    </source>
</evidence>
<dbReference type="PANTHER" id="PTHR33908:SF11">
    <property type="entry name" value="MEMBRANE PROTEIN"/>
    <property type="match status" value="1"/>
</dbReference>
<dbReference type="InterPro" id="IPR050297">
    <property type="entry name" value="LipidA_mod_glycosyltrf_83"/>
</dbReference>
<feature type="region of interest" description="Disordered" evidence="8">
    <location>
        <begin position="422"/>
        <end position="460"/>
    </location>
</feature>
<dbReference type="GO" id="GO:0016763">
    <property type="term" value="F:pentosyltransferase activity"/>
    <property type="evidence" value="ECO:0007669"/>
    <property type="project" value="TreeGrafter"/>
</dbReference>
<evidence type="ECO:0000256" key="7">
    <source>
        <dbReference type="ARBA" id="ARBA00023136"/>
    </source>
</evidence>
<evidence type="ECO:0000256" key="8">
    <source>
        <dbReference type="SAM" id="MobiDB-lite"/>
    </source>
</evidence>
<feature type="compositionally biased region" description="Polar residues" evidence="8">
    <location>
        <begin position="444"/>
        <end position="454"/>
    </location>
</feature>
<evidence type="ECO:0000313" key="11">
    <source>
        <dbReference type="Proteomes" id="UP000315471"/>
    </source>
</evidence>
<organism evidence="10 11">
    <name type="scientific">Novipirellula aureliae</name>
    <dbReference type="NCBI Taxonomy" id="2527966"/>
    <lineage>
        <taxon>Bacteria</taxon>
        <taxon>Pseudomonadati</taxon>
        <taxon>Planctomycetota</taxon>
        <taxon>Planctomycetia</taxon>
        <taxon>Pirellulales</taxon>
        <taxon>Pirellulaceae</taxon>
        <taxon>Novipirellula</taxon>
    </lineage>
</organism>
<gene>
    <name evidence="10" type="ORF">Q31b_03020</name>
</gene>
<feature type="transmembrane region" description="Helical" evidence="9">
    <location>
        <begin position="16"/>
        <end position="37"/>
    </location>
</feature>
<feature type="transmembrane region" description="Helical" evidence="9">
    <location>
        <begin position="151"/>
        <end position="170"/>
    </location>
</feature>
<comment type="subcellular location">
    <subcellularLocation>
        <location evidence="1">Cell membrane</location>
        <topology evidence="1">Multi-pass membrane protein</topology>
    </subcellularLocation>
</comment>
<keyword evidence="4" id="KW-0808">Transferase</keyword>
<feature type="transmembrane region" description="Helical" evidence="9">
    <location>
        <begin position="127"/>
        <end position="145"/>
    </location>
</feature>
<accession>A0A5C6EBI7</accession>
<dbReference type="PANTHER" id="PTHR33908">
    <property type="entry name" value="MANNOSYLTRANSFERASE YKCB-RELATED"/>
    <property type="match status" value="1"/>
</dbReference>
<evidence type="ECO:0000256" key="9">
    <source>
        <dbReference type="SAM" id="Phobius"/>
    </source>
</evidence>
<keyword evidence="5 9" id="KW-0812">Transmembrane</keyword>
<evidence type="ECO:0000256" key="5">
    <source>
        <dbReference type="ARBA" id="ARBA00022692"/>
    </source>
</evidence>
<keyword evidence="3" id="KW-0328">Glycosyltransferase</keyword>
<dbReference type="AlphaFoldDB" id="A0A5C6EBI7"/>
<dbReference type="EMBL" id="SJPY01000001">
    <property type="protein sequence ID" value="TWU45131.1"/>
    <property type="molecule type" value="Genomic_DNA"/>
</dbReference>
<evidence type="ECO:0008006" key="12">
    <source>
        <dbReference type="Google" id="ProtNLM"/>
    </source>
</evidence>
<dbReference type="GO" id="GO:0005886">
    <property type="term" value="C:plasma membrane"/>
    <property type="evidence" value="ECO:0007669"/>
    <property type="project" value="UniProtKB-SubCell"/>
</dbReference>
<dbReference type="GO" id="GO:0009103">
    <property type="term" value="P:lipopolysaccharide biosynthetic process"/>
    <property type="evidence" value="ECO:0007669"/>
    <property type="project" value="UniProtKB-ARBA"/>
</dbReference>
<evidence type="ECO:0000256" key="4">
    <source>
        <dbReference type="ARBA" id="ARBA00022679"/>
    </source>
</evidence>
<comment type="caution">
    <text evidence="10">The sequence shown here is derived from an EMBL/GenBank/DDBJ whole genome shotgun (WGS) entry which is preliminary data.</text>
</comment>
<keyword evidence="6 9" id="KW-1133">Transmembrane helix</keyword>
<sequence>MDGNAGNHRRWRDPKWIVIAVLFATVMVRGLVLWAQFDHFEQDPDAYAKIAETIQAQQTFGLMVADDPDSVNPTAFRPPLYPFLLSLLVTDGTLNHAAVALFHLVLAIATVWFTLRTSQKLIDGGKIGWPSIVASILVIVDPILLQQSTLVMTETIAAAIASGVIWFWACHFTRCPTVAKAVVFGLLLSLAYLCRPTFLVWAVLLLPMILVGIEASRLKRGLLCLSTATVLILAVGLWTSRNVRVLGHPIWATTHGGYTLLLANNPSFYDYLRHGSFGTTWDAEAFFKAYAPAGDLGEVEQDRVAYEAAKQTIQTQPAMFAWSSVVRVARLWSPMPHHTADRSWVPIIFVTIYYTALLVAVLIGGYRLRRQLLRSPWLPMAALVFTLSGVHAVYWSNMRMRAPATTAIAIVAASLLSRRERVGGKNEPLSDVPNAPQPYPHSDGVQQRKGNQSKSHCDWE</sequence>
<protein>
    <recommendedName>
        <fullName evidence="12">Glycosyltransferase RgtA/B/C/D-like domain-containing protein</fullName>
    </recommendedName>
</protein>
<keyword evidence="11" id="KW-1185">Reference proteome</keyword>
<feature type="transmembrane region" description="Helical" evidence="9">
    <location>
        <begin position="377"/>
        <end position="394"/>
    </location>
</feature>
<dbReference type="Proteomes" id="UP000315471">
    <property type="component" value="Unassembled WGS sequence"/>
</dbReference>
<evidence type="ECO:0000256" key="2">
    <source>
        <dbReference type="ARBA" id="ARBA00022475"/>
    </source>
</evidence>
<proteinExistence type="predicted"/>
<keyword evidence="2" id="KW-1003">Cell membrane</keyword>
<evidence type="ECO:0000313" key="10">
    <source>
        <dbReference type="EMBL" id="TWU45131.1"/>
    </source>
</evidence>
<evidence type="ECO:0000256" key="3">
    <source>
        <dbReference type="ARBA" id="ARBA00022676"/>
    </source>
</evidence>
<feature type="transmembrane region" description="Helical" evidence="9">
    <location>
        <begin position="222"/>
        <end position="239"/>
    </location>
</feature>
<name>A0A5C6EBI7_9BACT</name>
<feature type="transmembrane region" description="Helical" evidence="9">
    <location>
        <begin position="94"/>
        <end position="115"/>
    </location>
</feature>
<keyword evidence="7 9" id="KW-0472">Membrane</keyword>
<reference evidence="10 11" key="1">
    <citation type="submission" date="2019-02" db="EMBL/GenBank/DDBJ databases">
        <title>Deep-cultivation of Planctomycetes and their phenomic and genomic characterization uncovers novel biology.</title>
        <authorList>
            <person name="Wiegand S."/>
            <person name="Jogler M."/>
            <person name="Boedeker C."/>
            <person name="Pinto D."/>
            <person name="Vollmers J."/>
            <person name="Rivas-Marin E."/>
            <person name="Kohn T."/>
            <person name="Peeters S.H."/>
            <person name="Heuer A."/>
            <person name="Rast P."/>
            <person name="Oberbeckmann S."/>
            <person name="Bunk B."/>
            <person name="Jeske O."/>
            <person name="Meyerdierks A."/>
            <person name="Storesund J.E."/>
            <person name="Kallscheuer N."/>
            <person name="Luecker S."/>
            <person name="Lage O.M."/>
            <person name="Pohl T."/>
            <person name="Merkel B.J."/>
            <person name="Hornburger P."/>
            <person name="Mueller R.-W."/>
            <person name="Bruemmer F."/>
            <person name="Labrenz M."/>
            <person name="Spormann A.M."/>
            <person name="Op Den Camp H."/>
            <person name="Overmann J."/>
            <person name="Amann R."/>
            <person name="Jetten M.S.M."/>
            <person name="Mascher T."/>
            <person name="Medema M.H."/>
            <person name="Devos D.P."/>
            <person name="Kaster A.-K."/>
            <person name="Ovreas L."/>
            <person name="Rohde M."/>
            <person name="Galperin M.Y."/>
            <person name="Jogler C."/>
        </authorList>
    </citation>
    <scope>NUCLEOTIDE SEQUENCE [LARGE SCALE GENOMIC DNA]</scope>
    <source>
        <strain evidence="10 11">Q31b</strain>
    </source>
</reference>
<evidence type="ECO:0000256" key="6">
    <source>
        <dbReference type="ARBA" id="ARBA00022989"/>
    </source>
</evidence>